<evidence type="ECO:0000313" key="1">
    <source>
        <dbReference type="EMBL" id="MCI2230168.1"/>
    </source>
</evidence>
<evidence type="ECO:0000313" key="2">
    <source>
        <dbReference type="Proteomes" id="UP001139369"/>
    </source>
</evidence>
<dbReference type="PROSITE" id="PS51257">
    <property type="entry name" value="PROKAR_LIPOPROTEIN"/>
    <property type="match status" value="1"/>
</dbReference>
<accession>A0A9X1VQU9</accession>
<dbReference type="AlphaFoldDB" id="A0A9X1VQU9"/>
<comment type="caution">
    <text evidence="1">The sequence shown here is derived from an EMBL/GenBank/DDBJ whole genome shotgun (WGS) entry which is preliminary data.</text>
</comment>
<name>A0A9X1VQU9_9FLAO</name>
<sequence>MFLRVFTFIIVIVFFTSCDKFSFTNNSQTITLDTIVDLSSVDVSPSFKVCDSIIDKTKKTDCFRTSIHQKIGGELLKHSFIIKNAISETVYVNMMINSKGLIILEEVQSSENIKKELPELDSLLRACVQKLPIIHPAIKRGIPVTTKYRLPIKIQLTE</sequence>
<proteinExistence type="predicted"/>
<organism evidence="1 2">
    <name type="scientific">Polaribacter marinus</name>
    <dbReference type="NCBI Taxonomy" id="2916838"/>
    <lineage>
        <taxon>Bacteria</taxon>
        <taxon>Pseudomonadati</taxon>
        <taxon>Bacteroidota</taxon>
        <taxon>Flavobacteriia</taxon>
        <taxon>Flavobacteriales</taxon>
        <taxon>Flavobacteriaceae</taxon>
    </lineage>
</organism>
<reference evidence="1" key="1">
    <citation type="submission" date="2022-02" db="EMBL/GenBank/DDBJ databases">
        <title>Polaribacter sp. MSW13, isolated from seawater.</title>
        <authorList>
            <person name="Kristyanto S."/>
            <person name="Jung J."/>
            <person name="Jeon C.O."/>
        </authorList>
    </citation>
    <scope>NUCLEOTIDE SEQUENCE</scope>
    <source>
        <strain evidence="1">MSW13</strain>
    </source>
</reference>
<protein>
    <recommendedName>
        <fullName evidence="3">TonB C-terminal domain-containing protein</fullName>
    </recommendedName>
</protein>
<dbReference type="RefSeq" id="WP_242179278.1">
    <property type="nucleotide sequence ID" value="NZ_JAKQYM010000011.1"/>
</dbReference>
<dbReference type="EMBL" id="JAKQYM010000011">
    <property type="protein sequence ID" value="MCI2230168.1"/>
    <property type="molecule type" value="Genomic_DNA"/>
</dbReference>
<keyword evidence="2" id="KW-1185">Reference proteome</keyword>
<evidence type="ECO:0008006" key="3">
    <source>
        <dbReference type="Google" id="ProtNLM"/>
    </source>
</evidence>
<gene>
    <name evidence="1" type="ORF">MC378_13400</name>
</gene>
<dbReference type="Proteomes" id="UP001139369">
    <property type="component" value="Unassembled WGS sequence"/>
</dbReference>